<sequence>MVKLNPLAEIGAISEFWRGYQASQQKSEFVIASIKVPLNALSSSYDEIMSTVSMLNDCICGVDVARSDAQQATLVVVADPVQNQHQWAQLKQRTQAAIDWI</sequence>
<dbReference type="Proteomes" id="UP001161422">
    <property type="component" value="Unassembled WGS sequence"/>
</dbReference>
<accession>A0AA37RZE2</accession>
<comment type="caution">
    <text evidence="1">The sequence shown here is derived from an EMBL/GenBank/DDBJ whole genome shotgun (WGS) entry which is preliminary data.</text>
</comment>
<evidence type="ECO:0000313" key="1">
    <source>
        <dbReference type="EMBL" id="GLP98134.1"/>
    </source>
</evidence>
<keyword evidence="2" id="KW-1185">Reference proteome</keyword>
<gene>
    <name evidence="1" type="ORF">GCM10007895_34410</name>
</gene>
<evidence type="ECO:0000313" key="2">
    <source>
        <dbReference type="Proteomes" id="UP001161422"/>
    </source>
</evidence>
<reference evidence="1" key="1">
    <citation type="journal article" date="2014" name="Int. J. Syst. Evol. Microbiol.">
        <title>Complete genome sequence of Corynebacterium casei LMG S-19264T (=DSM 44701T), isolated from a smear-ripened cheese.</title>
        <authorList>
            <consortium name="US DOE Joint Genome Institute (JGI-PGF)"/>
            <person name="Walter F."/>
            <person name="Albersmeier A."/>
            <person name="Kalinowski J."/>
            <person name="Ruckert C."/>
        </authorList>
    </citation>
    <scope>NUCLEOTIDE SEQUENCE</scope>
    <source>
        <strain evidence="1">NBRC 101628</strain>
    </source>
</reference>
<protein>
    <submittedName>
        <fullName evidence="1">Uncharacterized protein</fullName>
    </submittedName>
</protein>
<dbReference type="RefSeq" id="WP_095504463.1">
    <property type="nucleotide sequence ID" value="NZ_BSNC01000019.1"/>
</dbReference>
<proteinExistence type="predicted"/>
<dbReference type="EMBL" id="BSNC01000019">
    <property type="protein sequence ID" value="GLP98134.1"/>
    <property type="molecule type" value="Genomic_DNA"/>
</dbReference>
<reference evidence="1" key="2">
    <citation type="submission" date="2023-01" db="EMBL/GenBank/DDBJ databases">
        <title>Draft genome sequence of Paraferrimonas sedimenticola strain NBRC 101628.</title>
        <authorList>
            <person name="Sun Q."/>
            <person name="Mori K."/>
        </authorList>
    </citation>
    <scope>NUCLEOTIDE SEQUENCE</scope>
    <source>
        <strain evidence="1">NBRC 101628</strain>
    </source>
</reference>
<organism evidence="1 2">
    <name type="scientific">Paraferrimonas sedimenticola</name>
    <dbReference type="NCBI Taxonomy" id="375674"/>
    <lineage>
        <taxon>Bacteria</taxon>
        <taxon>Pseudomonadati</taxon>
        <taxon>Pseudomonadota</taxon>
        <taxon>Gammaproteobacteria</taxon>
        <taxon>Alteromonadales</taxon>
        <taxon>Ferrimonadaceae</taxon>
        <taxon>Paraferrimonas</taxon>
    </lineage>
</organism>
<dbReference type="AlphaFoldDB" id="A0AA37RZE2"/>
<name>A0AA37RZE2_9GAMM</name>